<organism evidence="1 2">
    <name type="scientific">Pterulicium gracile</name>
    <dbReference type="NCBI Taxonomy" id="1884261"/>
    <lineage>
        <taxon>Eukaryota</taxon>
        <taxon>Fungi</taxon>
        <taxon>Dikarya</taxon>
        <taxon>Basidiomycota</taxon>
        <taxon>Agaricomycotina</taxon>
        <taxon>Agaricomycetes</taxon>
        <taxon>Agaricomycetidae</taxon>
        <taxon>Agaricales</taxon>
        <taxon>Pleurotineae</taxon>
        <taxon>Pterulaceae</taxon>
        <taxon>Pterulicium</taxon>
    </lineage>
</organism>
<protein>
    <submittedName>
        <fullName evidence="1">Uncharacterized protein</fullName>
    </submittedName>
</protein>
<proteinExistence type="predicted"/>
<accession>A0A5C3Q621</accession>
<evidence type="ECO:0000313" key="1">
    <source>
        <dbReference type="EMBL" id="TFK97574.1"/>
    </source>
</evidence>
<dbReference type="AlphaFoldDB" id="A0A5C3Q621"/>
<gene>
    <name evidence="1" type="ORF">BDV98DRAFT_259599</name>
</gene>
<dbReference type="Proteomes" id="UP000305067">
    <property type="component" value="Unassembled WGS sequence"/>
</dbReference>
<dbReference type="EMBL" id="ML178846">
    <property type="protein sequence ID" value="TFK97574.1"/>
    <property type="molecule type" value="Genomic_DNA"/>
</dbReference>
<evidence type="ECO:0000313" key="2">
    <source>
        <dbReference type="Proteomes" id="UP000305067"/>
    </source>
</evidence>
<keyword evidence="2" id="KW-1185">Reference proteome</keyword>
<name>A0A5C3Q621_9AGAR</name>
<sequence length="78" mass="8641">MMSLSREIALVLAAATCLPNIDLKGHAAAIVLKHRSPSAFGSLRLYRKAQVFVPRHRLSKTKMRCCICWLPHGVEALS</sequence>
<reference evidence="1 2" key="1">
    <citation type="journal article" date="2019" name="Nat. Ecol. Evol.">
        <title>Megaphylogeny resolves global patterns of mushroom evolution.</title>
        <authorList>
            <person name="Varga T."/>
            <person name="Krizsan K."/>
            <person name="Foldi C."/>
            <person name="Dima B."/>
            <person name="Sanchez-Garcia M."/>
            <person name="Sanchez-Ramirez S."/>
            <person name="Szollosi G.J."/>
            <person name="Szarkandi J.G."/>
            <person name="Papp V."/>
            <person name="Albert L."/>
            <person name="Andreopoulos W."/>
            <person name="Angelini C."/>
            <person name="Antonin V."/>
            <person name="Barry K.W."/>
            <person name="Bougher N.L."/>
            <person name="Buchanan P."/>
            <person name="Buyck B."/>
            <person name="Bense V."/>
            <person name="Catcheside P."/>
            <person name="Chovatia M."/>
            <person name="Cooper J."/>
            <person name="Damon W."/>
            <person name="Desjardin D."/>
            <person name="Finy P."/>
            <person name="Geml J."/>
            <person name="Haridas S."/>
            <person name="Hughes K."/>
            <person name="Justo A."/>
            <person name="Karasinski D."/>
            <person name="Kautmanova I."/>
            <person name="Kiss B."/>
            <person name="Kocsube S."/>
            <person name="Kotiranta H."/>
            <person name="LaButti K.M."/>
            <person name="Lechner B.E."/>
            <person name="Liimatainen K."/>
            <person name="Lipzen A."/>
            <person name="Lukacs Z."/>
            <person name="Mihaltcheva S."/>
            <person name="Morgado L.N."/>
            <person name="Niskanen T."/>
            <person name="Noordeloos M.E."/>
            <person name="Ohm R.A."/>
            <person name="Ortiz-Santana B."/>
            <person name="Ovrebo C."/>
            <person name="Racz N."/>
            <person name="Riley R."/>
            <person name="Savchenko A."/>
            <person name="Shiryaev A."/>
            <person name="Soop K."/>
            <person name="Spirin V."/>
            <person name="Szebenyi C."/>
            <person name="Tomsovsky M."/>
            <person name="Tulloss R.E."/>
            <person name="Uehling J."/>
            <person name="Grigoriev I.V."/>
            <person name="Vagvolgyi C."/>
            <person name="Papp T."/>
            <person name="Martin F.M."/>
            <person name="Miettinen O."/>
            <person name="Hibbett D.S."/>
            <person name="Nagy L.G."/>
        </authorList>
    </citation>
    <scope>NUCLEOTIDE SEQUENCE [LARGE SCALE GENOMIC DNA]</scope>
    <source>
        <strain evidence="1 2">CBS 309.79</strain>
    </source>
</reference>